<name>A0A251TU32_HELAN</name>
<evidence type="ECO:0000313" key="1">
    <source>
        <dbReference type="EMBL" id="OTG14650.1"/>
    </source>
</evidence>
<keyword evidence="2" id="KW-1185">Reference proteome</keyword>
<organism evidence="1 2">
    <name type="scientific">Helianthus annuus</name>
    <name type="common">Common sunflower</name>
    <dbReference type="NCBI Taxonomy" id="4232"/>
    <lineage>
        <taxon>Eukaryota</taxon>
        <taxon>Viridiplantae</taxon>
        <taxon>Streptophyta</taxon>
        <taxon>Embryophyta</taxon>
        <taxon>Tracheophyta</taxon>
        <taxon>Spermatophyta</taxon>
        <taxon>Magnoliopsida</taxon>
        <taxon>eudicotyledons</taxon>
        <taxon>Gunneridae</taxon>
        <taxon>Pentapetalae</taxon>
        <taxon>asterids</taxon>
        <taxon>campanulids</taxon>
        <taxon>Asterales</taxon>
        <taxon>Asteraceae</taxon>
        <taxon>Asteroideae</taxon>
        <taxon>Heliantheae alliance</taxon>
        <taxon>Heliantheae</taxon>
        <taxon>Helianthus</taxon>
    </lineage>
</organism>
<dbReference type="EMBL" id="CM007898">
    <property type="protein sequence ID" value="OTG14650.1"/>
    <property type="molecule type" value="Genomic_DNA"/>
</dbReference>
<gene>
    <name evidence="1" type="ORF">HannXRQ_Chr09g0251811</name>
</gene>
<sequence>MKSDPLYSDPIYSSKNILYLSRTIETLYITPSLSILSAFVLRISSATVAFIYSSD</sequence>
<protein>
    <submittedName>
        <fullName evidence="1">Uncharacterized protein</fullName>
    </submittedName>
</protein>
<dbReference type="AlphaFoldDB" id="A0A251TU32"/>
<evidence type="ECO:0000313" key="2">
    <source>
        <dbReference type="Proteomes" id="UP000215914"/>
    </source>
</evidence>
<proteinExistence type="predicted"/>
<dbReference type="InParanoid" id="A0A251TU32"/>
<dbReference type="Proteomes" id="UP000215914">
    <property type="component" value="Chromosome 9"/>
</dbReference>
<accession>A0A251TU32</accession>
<reference evidence="2" key="1">
    <citation type="journal article" date="2017" name="Nature">
        <title>The sunflower genome provides insights into oil metabolism, flowering and Asterid evolution.</title>
        <authorList>
            <person name="Badouin H."/>
            <person name="Gouzy J."/>
            <person name="Grassa C.J."/>
            <person name="Murat F."/>
            <person name="Staton S.E."/>
            <person name="Cottret L."/>
            <person name="Lelandais-Briere C."/>
            <person name="Owens G.L."/>
            <person name="Carrere S."/>
            <person name="Mayjonade B."/>
            <person name="Legrand L."/>
            <person name="Gill N."/>
            <person name="Kane N.C."/>
            <person name="Bowers J.E."/>
            <person name="Hubner S."/>
            <person name="Bellec A."/>
            <person name="Berard A."/>
            <person name="Berges H."/>
            <person name="Blanchet N."/>
            <person name="Boniface M.C."/>
            <person name="Brunel D."/>
            <person name="Catrice O."/>
            <person name="Chaidir N."/>
            <person name="Claudel C."/>
            <person name="Donnadieu C."/>
            <person name="Faraut T."/>
            <person name="Fievet G."/>
            <person name="Helmstetter N."/>
            <person name="King M."/>
            <person name="Knapp S.J."/>
            <person name="Lai Z."/>
            <person name="Le Paslier M.C."/>
            <person name="Lippi Y."/>
            <person name="Lorenzon L."/>
            <person name="Mandel J.R."/>
            <person name="Marage G."/>
            <person name="Marchand G."/>
            <person name="Marquand E."/>
            <person name="Bret-Mestries E."/>
            <person name="Morien E."/>
            <person name="Nambeesan S."/>
            <person name="Nguyen T."/>
            <person name="Pegot-Espagnet P."/>
            <person name="Pouilly N."/>
            <person name="Raftis F."/>
            <person name="Sallet E."/>
            <person name="Schiex T."/>
            <person name="Thomas J."/>
            <person name="Vandecasteele C."/>
            <person name="Vares D."/>
            <person name="Vear F."/>
            <person name="Vautrin S."/>
            <person name="Crespi M."/>
            <person name="Mangin B."/>
            <person name="Burke J.M."/>
            <person name="Salse J."/>
            <person name="Munos S."/>
            <person name="Vincourt P."/>
            <person name="Rieseberg L.H."/>
            <person name="Langlade N.B."/>
        </authorList>
    </citation>
    <scope>NUCLEOTIDE SEQUENCE [LARGE SCALE GENOMIC DNA]</scope>
    <source>
        <strain evidence="2">cv. SF193</strain>
    </source>
</reference>